<dbReference type="EMBL" id="JBHSZV010000014">
    <property type="protein sequence ID" value="MFC7061527.1"/>
    <property type="molecule type" value="Genomic_DNA"/>
</dbReference>
<comment type="caution">
    <text evidence="1">The sequence shown here is derived from an EMBL/GenBank/DDBJ whole genome shotgun (WGS) entry which is preliminary data.</text>
</comment>
<reference evidence="2" key="1">
    <citation type="journal article" date="2019" name="Int. J. Syst. Evol. Microbiol.">
        <title>The Global Catalogue of Microorganisms (GCM) 10K type strain sequencing project: providing services to taxonomists for standard genome sequencing and annotation.</title>
        <authorList>
            <consortium name="The Broad Institute Genomics Platform"/>
            <consortium name="The Broad Institute Genome Sequencing Center for Infectious Disease"/>
            <person name="Wu L."/>
            <person name="Ma J."/>
        </authorList>
    </citation>
    <scope>NUCLEOTIDE SEQUENCE [LARGE SCALE GENOMIC DNA]</scope>
    <source>
        <strain evidence="2">CGMCC 4.1621</strain>
    </source>
</reference>
<evidence type="ECO:0000313" key="2">
    <source>
        <dbReference type="Proteomes" id="UP001596410"/>
    </source>
</evidence>
<organism evidence="1 2">
    <name type="scientific">Halobacillus seohaensis</name>
    <dbReference type="NCBI Taxonomy" id="447421"/>
    <lineage>
        <taxon>Bacteria</taxon>
        <taxon>Bacillati</taxon>
        <taxon>Bacillota</taxon>
        <taxon>Bacilli</taxon>
        <taxon>Bacillales</taxon>
        <taxon>Bacillaceae</taxon>
        <taxon>Halobacillus</taxon>
    </lineage>
</organism>
<dbReference type="Pfam" id="PF12787">
    <property type="entry name" value="EcsC"/>
    <property type="match status" value="1"/>
</dbReference>
<dbReference type="PANTHER" id="PTHR41260:SF1">
    <property type="entry name" value="PROTEIN ECSC"/>
    <property type="match status" value="1"/>
</dbReference>
<accession>A0ABW2EH17</accession>
<dbReference type="InterPro" id="IPR024787">
    <property type="entry name" value="EcsC"/>
</dbReference>
<dbReference type="RefSeq" id="WP_390216998.1">
    <property type="nucleotide sequence ID" value="NZ_JBHSZV010000014.1"/>
</dbReference>
<keyword evidence="2" id="KW-1185">Reference proteome</keyword>
<gene>
    <name evidence="1" type="ORF">ACFQIC_06585</name>
</gene>
<protein>
    <submittedName>
        <fullName evidence="1">EcsC family protein</fullName>
    </submittedName>
</protein>
<sequence length="274" mass="31823">MSKERVLESIKKWRENHSHYEANDFEMIYSGWIQESFQQINPKITEKLFSKLDGWLFHTHAFLQEANFQNGTREHILTVGRIFDGKLIAIEDMKQLTVDQLTFIADQQTAKNHLYSFAQGGMTGAGGWILLGVDFPLMVGINLRTVQLIGLTFGHEMSRPYEMMLSLKVFHAATLPKRLQGVAWEELVEEIRNKQGPYIYEGNDRLTDISSIEQPLKQLYKALFILMFRKKLFQGIPLVSVAIGAHSNYSLSKQVSEFATKFYQYRYLIQEEEW</sequence>
<evidence type="ECO:0000313" key="1">
    <source>
        <dbReference type="EMBL" id="MFC7061527.1"/>
    </source>
</evidence>
<dbReference type="Proteomes" id="UP001596410">
    <property type="component" value="Unassembled WGS sequence"/>
</dbReference>
<dbReference type="PANTHER" id="PTHR41260">
    <property type="entry name" value="PROTEIN ECSC"/>
    <property type="match status" value="1"/>
</dbReference>
<name>A0ABW2EH17_9BACI</name>
<proteinExistence type="predicted"/>